<proteinExistence type="inferred from homology"/>
<dbReference type="PANTHER" id="PTHR31126:SF1">
    <property type="entry name" value="TYROSINE SPECIFIC PROTEIN PHOSPHATASES DOMAIN-CONTAINING PROTEIN"/>
    <property type="match status" value="1"/>
</dbReference>
<dbReference type="EMBL" id="BAABHW010000001">
    <property type="protein sequence ID" value="GAA5067940.1"/>
    <property type="molecule type" value="Genomic_DNA"/>
</dbReference>
<keyword evidence="6" id="KW-1185">Reference proteome</keyword>
<feature type="compositionally biased region" description="Basic and acidic residues" evidence="3">
    <location>
        <begin position="1"/>
        <end position="18"/>
    </location>
</feature>
<evidence type="ECO:0000259" key="4">
    <source>
        <dbReference type="PROSITE" id="PS50056"/>
    </source>
</evidence>
<dbReference type="Proteomes" id="UP001499910">
    <property type="component" value="Unassembled WGS sequence"/>
</dbReference>
<dbReference type="Gene3D" id="3.90.190.10">
    <property type="entry name" value="Protein tyrosine phosphatase superfamily"/>
    <property type="match status" value="1"/>
</dbReference>
<protein>
    <recommendedName>
        <fullName evidence="4">Tyrosine specific protein phosphatases domain-containing protein</fullName>
    </recommendedName>
</protein>
<evidence type="ECO:0000313" key="6">
    <source>
        <dbReference type="Proteomes" id="UP001499910"/>
    </source>
</evidence>
<dbReference type="Pfam" id="PF22784">
    <property type="entry name" value="PTP-SAK"/>
    <property type="match status" value="1"/>
</dbReference>
<dbReference type="InterPro" id="IPR016130">
    <property type="entry name" value="Tyr_Pase_AS"/>
</dbReference>
<feature type="compositionally biased region" description="Basic residues" evidence="3">
    <location>
        <begin position="19"/>
        <end position="30"/>
    </location>
</feature>
<evidence type="ECO:0000256" key="1">
    <source>
        <dbReference type="ARBA" id="ARBA00009580"/>
    </source>
</evidence>
<reference evidence="6" key="1">
    <citation type="journal article" date="2019" name="Int. J. Syst. Evol. Microbiol.">
        <title>The Global Catalogue of Microorganisms (GCM) 10K type strain sequencing project: providing services to taxonomists for standard genome sequencing and annotation.</title>
        <authorList>
            <consortium name="The Broad Institute Genomics Platform"/>
            <consortium name="The Broad Institute Genome Sequencing Center for Infectious Disease"/>
            <person name="Wu L."/>
            <person name="Ma J."/>
        </authorList>
    </citation>
    <scope>NUCLEOTIDE SEQUENCE [LARGE SCALE GENOMIC DNA]</scope>
    <source>
        <strain evidence="6">JCM 18015</strain>
    </source>
</reference>
<dbReference type="PROSITE" id="PS00383">
    <property type="entry name" value="TYR_PHOSPHATASE_1"/>
    <property type="match status" value="1"/>
</dbReference>
<dbReference type="RefSeq" id="WP_259546533.1">
    <property type="nucleotide sequence ID" value="NZ_BAABHW010000001.1"/>
</dbReference>
<comment type="caution">
    <text evidence="5">The sequence shown here is derived from an EMBL/GenBank/DDBJ whole genome shotgun (WGS) entry which is preliminary data.</text>
</comment>
<dbReference type="PANTHER" id="PTHR31126">
    <property type="entry name" value="TYROSINE-PROTEIN PHOSPHATASE"/>
    <property type="match status" value="1"/>
</dbReference>
<accession>A0ABP9KYG4</accession>
<evidence type="ECO:0000256" key="3">
    <source>
        <dbReference type="SAM" id="MobiDB-lite"/>
    </source>
</evidence>
<evidence type="ECO:0000313" key="5">
    <source>
        <dbReference type="EMBL" id="GAA5067940.1"/>
    </source>
</evidence>
<feature type="region of interest" description="Disordered" evidence="3">
    <location>
        <begin position="1"/>
        <end position="30"/>
    </location>
</feature>
<dbReference type="InterPro" id="IPR000387">
    <property type="entry name" value="Tyr_Pase_dom"/>
</dbReference>
<dbReference type="InterPro" id="IPR057023">
    <property type="entry name" value="PTP-SAK"/>
</dbReference>
<dbReference type="SUPFAM" id="SSF52799">
    <property type="entry name" value="(Phosphotyrosine protein) phosphatases II"/>
    <property type="match status" value="1"/>
</dbReference>
<comment type="similarity">
    <text evidence="1">Belongs to the protein-tyrosine phosphatase family.</text>
</comment>
<feature type="domain" description="Tyrosine specific protein phosphatases" evidence="4">
    <location>
        <begin position="143"/>
        <end position="197"/>
    </location>
</feature>
<name>A0ABP9KYG4_9RHOB</name>
<gene>
    <name evidence="5" type="ORF">GCM10023209_08030</name>
</gene>
<organism evidence="5 6">
    <name type="scientific">[Roseibacterium] beibuensis</name>
    <dbReference type="NCBI Taxonomy" id="1193142"/>
    <lineage>
        <taxon>Bacteria</taxon>
        <taxon>Pseudomonadati</taxon>
        <taxon>Pseudomonadota</taxon>
        <taxon>Alphaproteobacteria</taxon>
        <taxon>Rhodobacterales</taxon>
        <taxon>Roseobacteraceae</taxon>
        <taxon>Roseicyclus</taxon>
    </lineage>
</organism>
<evidence type="ECO:0000256" key="2">
    <source>
        <dbReference type="ARBA" id="ARBA00022801"/>
    </source>
</evidence>
<dbReference type="InterPro" id="IPR029021">
    <property type="entry name" value="Prot-tyrosine_phosphatase-like"/>
</dbReference>
<keyword evidence="2" id="KW-0378">Hydrolase</keyword>
<sequence>MTEDQHQPSVADAKERAARRARKAAKKHSVNKSMNRWLRDAFSHRIDRPWDRFMSGVYTQLFDHAALRAGWHNFKQVAPKLYRSNHPSPRRLRRYAGMGITHVLTLRGGQHVAPYRFEAEACEKHGMTLLQIPLSAQRAPKRARLLSLLDLFEDLDAPMLVHCKSGADRTGLAAAIYLIAKHGVPAAEAKRELSLARLHAKWSKAGVLDLFLADAAEAEARGVPLRQWIETEYDQEQTNRRFRAMSRAERLRL</sequence>
<dbReference type="PROSITE" id="PS50056">
    <property type="entry name" value="TYR_PHOSPHATASE_2"/>
    <property type="match status" value="1"/>
</dbReference>